<keyword evidence="5" id="KW-0904">Protein phosphatase</keyword>
<comment type="catalytic activity">
    <reaction evidence="8">
        <text>O-phospho-L-threonyl-[protein] + H2O = L-threonyl-[protein] + phosphate</text>
        <dbReference type="Rhea" id="RHEA:47004"/>
        <dbReference type="Rhea" id="RHEA-COMP:11060"/>
        <dbReference type="Rhea" id="RHEA-COMP:11605"/>
        <dbReference type="ChEBI" id="CHEBI:15377"/>
        <dbReference type="ChEBI" id="CHEBI:30013"/>
        <dbReference type="ChEBI" id="CHEBI:43474"/>
        <dbReference type="ChEBI" id="CHEBI:61977"/>
        <dbReference type="EC" id="3.1.3.16"/>
    </reaction>
</comment>
<reference evidence="10 11" key="1">
    <citation type="submission" date="2018-06" db="EMBL/GenBank/DDBJ databases">
        <authorList>
            <consortium name="Pathogen Informatics"/>
            <person name="Doyle S."/>
        </authorList>
    </citation>
    <scope>NUCLEOTIDE SEQUENCE [LARGE SCALE GENOMIC DNA]</scope>
    <source>
        <strain evidence="11">NCTC 11391</strain>
    </source>
</reference>
<dbReference type="Pfam" id="PF13672">
    <property type="entry name" value="PP2C_2"/>
    <property type="match status" value="1"/>
</dbReference>
<comment type="cofactor">
    <cofactor evidence="1">
        <name>Mn(2+)</name>
        <dbReference type="ChEBI" id="CHEBI:29035"/>
    </cofactor>
</comment>
<evidence type="ECO:0000256" key="5">
    <source>
        <dbReference type="ARBA" id="ARBA00022912"/>
    </source>
</evidence>
<dbReference type="NCBIfam" id="NF033484">
    <property type="entry name" value="Stp1_PP2C_phos"/>
    <property type="match status" value="1"/>
</dbReference>
<dbReference type="Gene3D" id="3.60.40.10">
    <property type="entry name" value="PPM-type phosphatase domain"/>
    <property type="match status" value="1"/>
</dbReference>
<evidence type="ECO:0000256" key="7">
    <source>
        <dbReference type="ARBA" id="ARBA00047761"/>
    </source>
</evidence>
<gene>
    <name evidence="10" type="primary">pppL</name>
    <name evidence="10" type="ORF">NCTC11391_00023</name>
</gene>
<dbReference type="GO" id="GO:0004722">
    <property type="term" value="F:protein serine/threonine phosphatase activity"/>
    <property type="evidence" value="ECO:0007669"/>
    <property type="project" value="UniProtKB-EC"/>
</dbReference>
<dbReference type="GO" id="GO:0046872">
    <property type="term" value="F:metal ion binding"/>
    <property type="evidence" value="ECO:0007669"/>
    <property type="project" value="UniProtKB-KW"/>
</dbReference>
<dbReference type="PANTHER" id="PTHR47992">
    <property type="entry name" value="PROTEIN PHOSPHATASE"/>
    <property type="match status" value="1"/>
</dbReference>
<evidence type="ECO:0000313" key="11">
    <source>
        <dbReference type="Proteomes" id="UP000254082"/>
    </source>
</evidence>
<organism evidence="10 11">
    <name type="scientific">Streptococcus downei MFe28</name>
    <dbReference type="NCBI Taxonomy" id="764290"/>
    <lineage>
        <taxon>Bacteria</taxon>
        <taxon>Bacillati</taxon>
        <taxon>Bacillota</taxon>
        <taxon>Bacilli</taxon>
        <taxon>Lactobacillales</taxon>
        <taxon>Streptococcaceae</taxon>
        <taxon>Streptococcus</taxon>
    </lineage>
</organism>
<keyword evidence="11" id="KW-1185">Reference proteome</keyword>
<dbReference type="EC" id="3.1.3.16" evidence="2"/>
<dbReference type="SUPFAM" id="SSF81606">
    <property type="entry name" value="PP2C-like"/>
    <property type="match status" value="1"/>
</dbReference>
<evidence type="ECO:0000256" key="2">
    <source>
        <dbReference type="ARBA" id="ARBA00013081"/>
    </source>
</evidence>
<feature type="domain" description="PPM-type phosphatase" evidence="9">
    <location>
        <begin position="2"/>
        <end position="241"/>
    </location>
</feature>
<comment type="catalytic activity">
    <reaction evidence="7">
        <text>O-phospho-L-seryl-[protein] + H2O = L-seryl-[protein] + phosphate</text>
        <dbReference type="Rhea" id="RHEA:20629"/>
        <dbReference type="Rhea" id="RHEA-COMP:9863"/>
        <dbReference type="Rhea" id="RHEA-COMP:11604"/>
        <dbReference type="ChEBI" id="CHEBI:15377"/>
        <dbReference type="ChEBI" id="CHEBI:29999"/>
        <dbReference type="ChEBI" id="CHEBI:43474"/>
        <dbReference type="ChEBI" id="CHEBI:83421"/>
        <dbReference type="EC" id="3.1.3.16"/>
    </reaction>
</comment>
<evidence type="ECO:0000259" key="9">
    <source>
        <dbReference type="PROSITE" id="PS51746"/>
    </source>
</evidence>
<evidence type="ECO:0000256" key="1">
    <source>
        <dbReference type="ARBA" id="ARBA00001936"/>
    </source>
</evidence>
<dbReference type="RefSeq" id="WP_115324756.1">
    <property type="nucleotide sequence ID" value="NZ_UHFA01000002.1"/>
</dbReference>
<evidence type="ECO:0000256" key="6">
    <source>
        <dbReference type="ARBA" id="ARBA00023211"/>
    </source>
</evidence>
<dbReference type="EMBL" id="UHFA01000002">
    <property type="protein sequence ID" value="SUN35052.1"/>
    <property type="molecule type" value="Genomic_DNA"/>
</dbReference>
<evidence type="ECO:0000313" key="10">
    <source>
        <dbReference type="EMBL" id="SUN35052.1"/>
    </source>
</evidence>
<keyword evidence="4 10" id="KW-0378">Hydrolase</keyword>
<dbReference type="SMART" id="SM00332">
    <property type="entry name" value="PP2Cc"/>
    <property type="match status" value="1"/>
</dbReference>
<name>A0A380JAQ6_STRDO</name>
<dbReference type="OrthoDB" id="9801841at2"/>
<proteinExistence type="predicted"/>
<keyword evidence="6" id="KW-0464">Manganese</keyword>
<keyword evidence="3" id="KW-0479">Metal-binding</keyword>
<dbReference type="InterPro" id="IPR001932">
    <property type="entry name" value="PPM-type_phosphatase-like_dom"/>
</dbReference>
<dbReference type="AlphaFoldDB" id="A0A380JAQ6"/>
<accession>A0A380JAQ6</accession>
<dbReference type="SMART" id="SM00331">
    <property type="entry name" value="PP2C_SIG"/>
    <property type="match status" value="1"/>
</dbReference>
<evidence type="ECO:0000256" key="3">
    <source>
        <dbReference type="ARBA" id="ARBA00022723"/>
    </source>
</evidence>
<dbReference type="PROSITE" id="PS51746">
    <property type="entry name" value="PPM_2"/>
    <property type="match status" value="1"/>
</dbReference>
<evidence type="ECO:0000256" key="8">
    <source>
        <dbReference type="ARBA" id="ARBA00048336"/>
    </source>
</evidence>
<evidence type="ECO:0000256" key="4">
    <source>
        <dbReference type="ARBA" id="ARBA00022801"/>
    </source>
</evidence>
<sequence length="247" mass="27085">MEIALRTDIGQKRSDNQDFINQFYNKSGIPLIILADGMGGHRAGNIASELTVTDLGKIWEETDFSDLTQIRDWMIDSIEKENHKIYELGQEESYRGMGTTIEAVSVVDNAALYAHLGDSRIGLIRNGHYQQLTTDHSLVNELLRAGQITEEEAAVHPQKNIITQSIGQQGPIELDLGVQQLEPGDFILMNSDGLTNMISSDTIVNVLMADDGGLKEKAEELVDRANKAGGLDNITVGLLHVEGEATL</sequence>
<dbReference type="Proteomes" id="UP000254082">
    <property type="component" value="Unassembled WGS sequence"/>
</dbReference>
<dbReference type="InterPro" id="IPR036457">
    <property type="entry name" value="PPM-type-like_dom_sf"/>
</dbReference>
<dbReference type="InterPro" id="IPR015655">
    <property type="entry name" value="PP2C"/>
</dbReference>
<dbReference type="CDD" id="cd00143">
    <property type="entry name" value="PP2Cc"/>
    <property type="match status" value="1"/>
</dbReference>
<protein>
    <recommendedName>
        <fullName evidence="2">protein-serine/threonine phosphatase</fullName>
        <ecNumber evidence="2">3.1.3.16</ecNumber>
    </recommendedName>
</protein>
<dbReference type="FunFam" id="3.60.40.10:FF:000002">
    <property type="entry name" value="Serine/threonine phosphatase stp"/>
    <property type="match status" value="1"/>
</dbReference>